<proteinExistence type="predicted"/>
<comment type="caution">
    <text evidence="3">The sequence shown here is derived from an EMBL/GenBank/DDBJ whole genome shotgun (WGS) entry which is preliminary data.</text>
</comment>
<dbReference type="AlphaFoldDB" id="A0A955L943"/>
<feature type="transmembrane region" description="Helical" evidence="2">
    <location>
        <begin position="7"/>
        <end position="29"/>
    </location>
</feature>
<feature type="region of interest" description="Disordered" evidence="1">
    <location>
        <begin position="38"/>
        <end position="59"/>
    </location>
</feature>
<dbReference type="SUPFAM" id="SSF55856">
    <property type="entry name" value="Cytochrome b5-like heme/steroid binding domain"/>
    <property type="match status" value="1"/>
</dbReference>
<reference evidence="3" key="2">
    <citation type="journal article" date="2021" name="Microbiome">
        <title>Successional dynamics and alternative stable states in a saline activated sludge microbial community over 9 years.</title>
        <authorList>
            <person name="Wang Y."/>
            <person name="Ye J."/>
            <person name="Ju F."/>
            <person name="Liu L."/>
            <person name="Boyd J.A."/>
            <person name="Deng Y."/>
            <person name="Parks D.H."/>
            <person name="Jiang X."/>
            <person name="Yin X."/>
            <person name="Woodcroft B.J."/>
            <person name="Tyson G.W."/>
            <person name="Hugenholtz P."/>
            <person name="Polz M.F."/>
            <person name="Zhang T."/>
        </authorList>
    </citation>
    <scope>NUCLEOTIDE SEQUENCE</scope>
    <source>
        <strain evidence="3">HKST-UBA11</strain>
    </source>
</reference>
<sequence>MKSIKRLITISLLNFVVIMSLTITFDTIIRKRENTQSLQNNEVQTGSEDPIVGSVDTSQTSVKTPDCLVKIDSDLYDVGPLKSTHSGGDIFQCNTDMTTIFYNQHDKRLKDTQMAQYLFSQ</sequence>
<evidence type="ECO:0008006" key="5">
    <source>
        <dbReference type="Google" id="ProtNLM"/>
    </source>
</evidence>
<evidence type="ECO:0000256" key="2">
    <source>
        <dbReference type="SAM" id="Phobius"/>
    </source>
</evidence>
<reference evidence="3" key="1">
    <citation type="submission" date="2020-04" db="EMBL/GenBank/DDBJ databases">
        <authorList>
            <person name="Zhang T."/>
        </authorList>
    </citation>
    <scope>NUCLEOTIDE SEQUENCE</scope>
    <source>
        <strain evidence="3">HKST-UBA11</strain>
    </source>
</reference>
<dbReference type="Proteomes" id="UP000754563">
    <property type="component" value="Unassembled WGS sequence"/>
</dbReference>
<organism evidence="3 4">
    <name type="scientific">Candidatus Dojkabacteria bacterium</name>
    <dbReference type="NCBI Taxonomy" id="2099670"/>
    <lineage>
        <taxon>Bacteria</taxon>
        <taxon>Candidatus Dojkabacteria</taxon>
    </lineage>
</organism>
<gene>
    <name evidence="3" type="ORF">KC717_05630</name>
</gene>
<accession>A0A955L943</accession>
<evidence type="ECO:0000313" key="3">
    <source>
        <dbReference type="EMBL" id="MCA9386101.1"/>
    </source>
</evidence>
<keyword evidence="2" id="KW-0472">Membrane</keyword>
<name>A0A955L943_9BACT</name>
<evidence type="ECO:0000256" key="1">
    <source>
        <dbReference type="SAM" id="MobiDB-lite"/>
    </source>
</evidence>
<dbReference type="EMBL" id="JAGQLH010000078">
    <property type="protein sequence ID" value="MCA9386101.1"/>
    <property type="molecule type" value="Genomic_DNA"/>
</dbReference>
<feature type="compositionally biased region" description="Polar residues" evidence="1">
    <location>
        <begin position="38"/>
        <end position="47"/>
    </location>
</feature>
<keyword evidence="2" id="KW-1133">Transmembrane helix</keyword>
<protein>
    <recommendedName>
        <fullName evidence="5">Cytochrome b5 heme-binding domain-containing protein</fullName>
    </recommendedName>
</protein>
<dbReference type="InterPro" id="IPR036400">
    <property type="entry name" value="Cyt_B5-like_heme/steroid_sf"/>
</dbReference>
<keyword evidence="2" id="KW-0812">Transmembrane</keyword>
<evidence type="ECO:0000313" key="4">
    <source>
        <dbReference type="Proteomes" id="UP000754563"/>
    </source>
</evidence>